<organism evidence="1 2">
    <name type="scientific">Rubus argutus</name>
    <name type="common">Southern blackberry</name>
    <dbReference type="NCBI Taxonomy" id="59490"/>
    <lineage>
        <taxon>Eukaryota</taxon>
        <taxon>Viridiplantae</taxon>
        <taxon>Streptophyta</taxon>
        <taxon>Embryophyta</taxon>
        <taxon>Tracheophyta</taxon>
        <taxon>Spermatophyta</taxon>
        <taxon>Magnoliopsida</taxon>
        <taxon>eudicotyledons</taxon>
        <taxon>Gunneridae</taxon>
        <taxon>Pentapetalae</taxon>
        <taxon>rosids</taxon>
        <taxon>fabids</taxon>
        <taxon>Rosales</taxon>
        <taxon>Rosaceae</taxon>
        <taxon>Rosoideae</taxon>
        <taxon>Rosoideae incertae sedis</taxon>
        <taxon>Rubus</taxon>
    </lineage>
</organism>
<dbReference type="EMBL" id="JBEDUW010000006">
    <property type="protein sequence ID" value="KAK9922515.1"/>
    <property type="molecule type" value="Genomic_DNA"/>
</dbReference>
<keyword evidence="2" id="KW-1185">Reference proteome</keyword>
<evidence type="ECO:0000313" key="2">
    <source>
        <dbReference type="Proteomes" id="UP001457282"/>
    </source>
</evidence>
<gene>
    <name evidence="1" type="ORF">M0R45_030977</name>
</gene>
<dbReference type="AlphaFoldDB" id="A0AAW1WGY0"/>
<sequence>MSEIRNSVFKKHKSAAARYANNPSWLKPEIWTLMVDKWLGGKWQEQSERNAKNREKSTMMHTTGSIPMAKYIKEEVDKTGVEPSPIEMFRRFHISKAKGGNEEHWPSENAKDLYDAMHLQRNIEDTLAGEGEELTDWEIYKEVIDGQPRRRRIRGLGVGMEQYEDSASSSQNYNKRMCLERDKEFEQLKENFATLTNEMNDLKQMVISLLPNNSANSECARNSPSMV</sequence>
<evidence type="ECO:0000313" key="1">
    <source>
        <dbReference type="EMBL" id="KAK9922515.1"/>
    </source>
</evidence>
<proteinExistence type="predicted"/>
<dbReference type="Pfam" id="PF03004">
    <property type="entry name" value="Transposase_24"/>
    <property type="match status" value="1"/>
</dbReference>
<dbReference type="InterPro" id="IPR004252">
    <property type="entry name" value="Probable_transposase_24"/>
</dbReference>
<comment type="caution">
    <text evidence="1">The sequence shown here is derived from an EMBL/GenBank/DDBJ whole genome shotgun (WGS) entry which is preliminary data.</text>
</comment>
<accession>A0AAW1WGY0</accession>
<protein>
    <recommendedName>
        <fullName evidence="3">Transposase, Ptta/En/Spm, plant</fullName>
    </recommendedName>
</protein>
<name>A0AAW1WGY0_RUBAR</name>
<evidence type="ECO:0008006" key="3">
    <source>
        <dbReference type="Google" id="ProtNLM"/>
    </source>
</evidence>
<reference evidence="1 2" key="1">
    <citation type="journal article" date="2023" name="G3 (Bethesda)">
        <title>A chromosome-length genome assembly and annotation of blackberry (Rubus argutus, cv. 'Hillquist').</title>
        <authorList>
            <person name="Bruna T."/>
            <person name="Aryal R."/>
            <person name="Dudchenko O."/>
            <person name="Sargent D.J."/>
            <person name="Mead D."/>
            <person name="Buti M."/>
            <person name="Cavallini A."/>
            <person name="Hytonen T."/>
            <person name="Andres J."/>
            <person name="Pham M."/>
            <person name="Weisz D."/>
            <person name="Mascagni F."/>
            <person name="Usai G."/>
            <person name="Natali L."/>
            <person name="Bassil N."/>
            <person name="Fernandez G.E."/>
            <person name="Lomsadze A."/>
            <person name="Armour M."/>
            <person name="Olukolu B."/>
            <person name="Poorten T."/>
            <person name="Britton C."/>
            <person name="Davik J."/>
            <person name="Ashrafi H."/>
            <person name="Aiden E.L."/>
            <person name="Borodovsky M."/>
            <person name="Worthington M."/>
        </authorList>
    </citation>
    <scope>NUCLEOTIDE SEQUENCE [LARGE SCALE GENOMIC DNA]</scope>
    <source>
        <strain evidence="1">PI 553951</strain>
    </source>
</reference>
<dbReference type="Proteomes" id="UP001457282">
    <property type="component" value="Unassembled WGS sequence"/>
</dbReference>